<evidence type="ECO:0000313" key="2">
    <source>
        <dbReference type="Proteomes" id="UP000282985"/>
    </source>
</evidence>
<dbReference type="Proteomes" id="UP000282985">
    <property type="component" value="Unassembled WGS sequence"/>
</dbReference>
<protein>
    <submittedName>
        <fullName evidence="1">Uncharacterized protein</fullName>
    </submittedName>
</protein>
<proteinExistence type="predicted"/>
<reference evidence="1 2" key="1">
    <citation type="submission" date="2018-11" db="EMBL/GenBank/DDBJ databases">
        <title>Parancylomarina longa gen. nov., sp. nov., isolated from sediments of southern Okinawa.</title>
        <authorList>
            <person name="Fu T."/>
        </authorList>
    </citation>
    <scope>NUCLEOTIDE SEQUENCE [LARGE SCALE GENOMIC DNA]</scope>
    <source>
        <strain evidence="1 2">T3-2 S1-C</strain>
    </source>
</reference>
<organism evidence="1 2">
    <name type="scientific">Ancylomarina longa</name>
    <dbReference type="NCBI Taxonomy" id="2487017"/>
    <lineage>
        <taxon>Bacteria</taxon>
        <taxon>Pseudomonadati</taxon>
        <taxon>Bacteroidota</taxon>
        <taxon>Bacteroidia</taxon>
        <taxon>Marinilabiliales</taxon>
        <taxon>Marinifilaceae</taxon>
        <taxon>Ancylomarina</taxon>
    </lineage>
</organism>
<sequence length="67" mass="7557">MPRCAHNDSYELAQVQFVGDYSEEMEQSADVQMRAGLKKMRASGGVNGYLDFSANRIKSLRISRVWG</sequence>
<accession>A0A434AWM3</accession>
<name>A0A434AWM3_9BACT</name>
<keyword evidence="2" id="KW-1185">Reference proteome</keyword>
<comment type="caution">
    <text evidence="1">The sequence shown here is derived from an EMBL/GenBank/DDBJ whole genome shotgun (WGS) entry which is preliminary data.</text>
</comment>
<dbReference type="AlphaFoldDB" id="A0A434AWM3"/>
<dbReference type="EMBL" id="RJJX01000005">
    <property type="protein sequence ID" value="RUT78901.1"/>
    <property type="molecule type" value="Genomic_DNA"/>
</dbReference>
<gene>
    <name evidence="1" type="ORF">DLK05_05295</name>
</gene>
<evidence type="ECO:0000313" key="1">
    <source>
        <dbReference type="EMBL" id="RUT78901.1"/>
    </source>
</evidence>